<dbReference type="GO" id="GO:0030001">
    <property type="term" value="P:metal ion transport"/>
    <property type="evidence" value="ECO:0007669"/>
    <property type="project" value="InterPro"/>
</dbReference>
<comment type="subcellular location">
    <subcellularLocation>
        <location evidence="1">Cell envelope</location>
    </subcellularLocation>
</comment>
<evidence type="ECO:0000256" key="5">
    <source>
        <dbReference type="SAM" id="MobiDB-lite"/>
    </source>
</evidence>
<evidence type="ECO:0000313" key="7">
    <source>
        <dbReference type="EMBL" id="PYE20055.1"/>
    </source>
</evidence>
<dbReference type="SUPFAM" id="SSF53807">
    <property type="entry name" value="Helical backbone' metal receptor"/>
    <property type="match status" value="1"/>
</dbReference>
<evidence type="ECO:0000256" key="2">
    <source>
        <dbReference type="ARBA" id="ARBA00022448"/>
    </source>
</evidence>
<proteinExistence type="predicted"/>
<keyword evidence="8" id="KW-1185">Reference proteome</keyword>
<protein>
    <submittedName>
        <fullName evidence="7">Zinc/manganese transport system substrate-binding protein</fullName>
    </submittedName>
</protein>
<gene>
    <name evidence="7" type="ORF">DFR67_102193</name>
</gene>
<keyword evidence="4 6" id="KW-0732">Signal</keyword>
<evidence type="ECO:0000256" key="6">
    <source>
        <dbReference type="SAM" id="SignalP"/>
    </source>
</evidence>
<dbReference type="Gene3D" id="3.40.50.1980">
    <property type="entry name" value="Nitrogenase molybdenum iron protein domain"/>
    <property type="match status" value="2"/>
</dbReference>
<evidence type="ECO:0000256" key="4">
    <source>
        <dbReference type="ARBA" id="ARBA00022729"/>
    </source>
</evidence>
<dbReference type="AlphaFoldDB" id="A0A318RN45"/>
<evidence type="ECO:0000313" key="8">
    <source>
        <dbReference type="Proteomes" id="UP000247591"/>
    </source>
</evidence>
<dbReference type="InterPro" id="IPR006127">
    <property type="entry name" value="ZnuA-like"/>
</dbReference>
<dbReference type="RefSeq" id="WP_110468076.1">
    <property type="nucleotide sequence ID" value="NZ_QJSP01000002.1"/>
</dbReference>
<keyword evidence="3" id="KW-0479">Metal-binding</keyword>
<feature type="signal peptide" evidence="6">
    <location>
        <begin position="1"/>
        <end position="22"/>
    </location>
</feature>
<accession>A0A318RN45</accession>
<evidence type="ECO:0000256" key="1">
    <source>
        <dbReference type="ARBA" id="ARBA00004196"/>
    </source>
</evidence>
<dbReference type="OrthoDB" id="5296019at2"/>
<evidence type="ECO:0000256" key="3">
    <source>
        <dbReference type="ARBA" id="ARBA00022723"/>
    </source>
</evidence>
<sequence>MRTWTRFLGVTAALTLATGVAAGCSSDDAGTTSDGKVDVVASTDVWGAVASAIGGEHAQVTALYTSPAGDPHEFEASAKDTAKVADAGVVVLNGGHYDAYMEEAPKGPDAIVVNAFDLMEGAEHSEGDGHDHAEGEAHEEEGHDHAPGAVNEHVFYNLTVVGDVADKIANALSEKDSANEQYYRDNAGTFNKQIADLQTQLAAIKATDSGARVAQTEPLAGYLLAEAGLEDVTPAGFQDAVEAGQSPSARDVAATQDLLRDRSVRALVYNTQAVDESAKGLLDIASASGVPVVDFTETLPAGVTDYIAWQRANVETLTSALASGAPSTP</sequence>
<feature type="region of interest" description="Disordered" evidence="5">
    <location>
        <begin position="122"/>
        <end position="146"/>
    </location>
</feature>
<keyword evidence="2" id="KW-0813">Transport</keyword>
<dbReference type="PROSITE" id="PS51257">
    <property type="entry name" value="PROKAR_LIPOPROTEIN"/>
    <property type="match status" value="1"/>
</dbReference>
<dbReference type="EMBL" id="QJSP01000002">
    <property type="protein sequence ID" value="PYE20055.1"/>
    <property type="molecule type" value="Genomic_DNA"/>
</dbReference>
<dbReference type="Proteomes" id="UP000247591">
    <property type="component" value="Unassembled WGS sequence"/>
</dbReference>
<dbReference type="PANTHER" id="PTHR42953:SF1">
    <property type="entry name" value="METAL-BINDING PROTEIN HI_0362-RELATED"/>
    <property type="match status" value="1"/>
</dbReference>
<dbReference type="PANTHER" id="PTHR42953">
    <property type="entry name" value="HIGH-AFFINITY ZINC UPTAKE SYSTEM PROTEIN ZNUA-RELATED"/>
    <property type="match status" value="1"/>
</dbReference>
<comment type="caution">
    <text evidence="7">The sequence shown here is derived from an EMBL/GenBank/DDBJ whole genome shotgun (WGS) entry which is preliminary data.</text>
</comment>
<reference evidence="7 8" key="1">
    <citation type="submission" date="2018-06" db="EMBL/GenBank/DDBJ databases">
        <title>Genomic Encyclopedia of Type Strains, Phase IV (KMG-IV): sequencing the most valuable type-strain genomes for metagenomic binning, comparative biology and taxonomic classification.</title>
        <authorList>
            <person name="Goeker M."/>
        </authorList>
    </citation>
    <scope>NUCLEOTIDE SEQUENCE [LARGE SCALE GENOMIC DNA]</scope>
    <source>
        <strain evidence="7 8">DSM 45521</strain>
    </source>
</reference>
<dbReference type="GO" id="GO:0030313">
    <property type="term" value="C:cell envelope"/>
    <property type="evidence" value="ECO:0007669"/>
    <property type="project" value="UniProtKB-SubCell"/>
</dbReference>
<organism evidence="7 8">
    <name type="scientific">Williamsia limnetica</name>
    <dbReference type="NCBI Taxonomy" id="882452"/>
    <lineage>
        <taxon>Bacteria</taxon>
        <taxon>Bacillati</taxon>
        <taxon>Actinomycetota</taxon>
        <taxon>Actinomycetes</taxon>
        <taxon>Mycobacteriales</taxon>
        <taxon>Nocardiaceae</taxon>
        <taxon>Williamsia</taxon>
    </lineage>
</organism>
<dbReference type="Pfam" id="PF01297">
    <property type="entry name" value="ZnuA"/>
    <property type="match status" value="1"/>
</dbReference>
<dbReference type="GO" id="GO:0046872">
    <property type="term" value="F:metal ion binding"/>
    <property type="evidence" value="ECO:0007669"/>
    <property type="project" value="UniProtKB-KW"/>
</dbReference>
<feature type="chain" id="PRO_5038884585" evidence="6">
    <location>
        <begin position="23"/>
        <end position="329"/>
    </location>
</feature>
<name>A0A318RN45_WILLI</name>
<dbReference type="InterPro" id="IPR050492">
    <property type="entry name" value="Bact_metal-bind_prot9"/>
</dbReference>